<accession>A0A097R2T7</accession>
<sequence length="235" mass="26545">MTILGWRNIPNIRYGFGQKTALMPVALSPYRETMPEKKQVHGIRVVDVTIPNQECGECDALYTSQPNILLTILTADCLPVIFSRQDGKAIAVAHAGWRGLIDGVLEQVAKRISQDDDISQWMAAIGPSAGACCYEVDERLVERFHQALPYESALISPRFRHLDLVAIAQAKLRGIGFAHVENLSECTICTQEHQHEAINYFRYTSFRRNAHRREREPEHHGIKGRNQYSGLIILP</sequence>
<evidence type="ECO:0000313" key="9">
    <source>
        <dbReference type="EMBL" id="AIU73033.1"/>
    </source>
</evidence>
<dbReference type="GO" id="GO:0017061">
    <property type="term" value="F:S-methyl-5-thioadenosine phosphorylase activity"/>
    <property type="evidence" value="ECO:0007669"/>
    <property type="project" value="UniProtKB-EC"/>
</dbReference>
<dbReference type="PATRIC" id="fig|1453496.5.peg.2428"/>
<keyword evidence="5" id="KW-0862">Zinc</keyword>
<evidence type="ECO:0000256" key="5">
    <source>
        <dbReference type="ARBA" id="ARBA00022833"/>
    </source>
</evidence>
<evidence type="ECO:0000256" key="2">
    <source>
        <dbReference type="ARBA" id="ARBA00007353"/>
    </source>
</evidence>
<dbReference type="Pfam" id="PF02578">
    <property type="entry name" value="Cu-oxidase_4"/>
    <property type="match status" value="1"/>
</dbReference>
<dbReference type="Proteomes" id="UP000029986">
    <property type="component" value="Chromosome"/>
</dbReference>
<evidence type="ECO:0000256" key="4">
    <source>
        <dbReference type="ARBA" id="ARBA00022723"/>
    </source>
</evidence>
<gene>
    <name evidence="9" type="ORF">AT03_11975</name>
</gene>
<evidence type="ECO:0000313" key="10">
    <source>
        <dbReference type="Proteomes" id="UP000029986"/>
    </source>
</evidence>
<dbReference type="OrthoDB" id="4279at2"/>
<dbReference type="eggNOG" id="COG1496">
    <property type="taxonomic scope" value="Bacteria"/>
</dbReference>
<evidence type="ECO:0000256" key="6">
    <source>
        <dbReference type="ARBA" id="ARBA00047989"/>
    </source>
</evidence>
<evidence type="ECO:0000256" key="3">
    <source>
        <dbReference type="ARBA" id="ARBA00022679"/>
    </source>
</evidence>
<dbReference type="Gene3D" id="3.60.140.10">
    <property type="entry name" value="CNF1/YfiH-like putative cysteine hydrolases"/>
    <property type="match status" value="1"/>
</dbReference>
<dbReference type="KEGG" id="hav:AT03_11975"/>
<evidence type="ECO:0000256" key="7">
    <source>
        <dbReference type="ARBA" id="ARBA00048968"/>
    </source>
</evidence>
<comment type="catalytic activity">
    <reaction evidence="1">
        <text>inosine + phosphate = alpha-D-ribose 1-phosphate + hypoxanthine</text>
        <dbReference type="Rhea" id="RHEA:27646"/>
        <dbReference type="ChEBI" id="CHEBI:17368"/>
        <dbReference type="ChEBI" id="CHEBI:17596"/>
        <dbReference type="ChEBI" id="CHEBI:43474"/>
        <dbReference type="ChEBI" id="CHEBI:57720"/>
        <dbReference type="EC" id="2.4.2.1"/>
    </reaction>
    <physiologicalReaction direction="left-to-right" evidence="1">
        <dbReference type="Rhea" id="RHEA:27647"/>
    </physiologicalReaction>
</comment>
<name>A0A097R2T7_HAFAL</name>
<protein>
    <submittedName>
        <fullName evidence="9">Polyphenol oxidoreductase</fullName>
    </submittedName>
</protein>
<dbReference type="HOGENOM" id="CLU_065784_1_2_6"/>
<keyword evidence="10" id="KW-1185">Reference proteome</keyword>
<dbReference type="InterPro" id="IPR011324">
    <property type="entry name" value="Cytotoxic_necrot_fac-like_cat"/>
</dbReference>
<organism evidence="9 10">
    <name type="scientific">Hafnia alvei FB1</name>
    <dbReference type="NCBI Taxonomy" id="1453496"/>
    <lineage>
        <taxon>Bacteria</taxon>
        <taxon>Pseudomonadati</taxon>
        <taxon>Pseudomonadota</taxon>
        <taxon>Gammaproteobacteria</taxon>
        <taxon>Enterobacterales</taxon>
        <taxon>Hafniaceae</taxon>
        <taxon>Hafnia</taxon>
    </lineage>
</organism>
<dbReference type="PANTHER" id="PTHR30616">
    <property type="entry name" value="UNCHARACTERIZED PROTEIN YFIH"/>
    <property type="match status" value="1"/>
</dbReference>
<proteinExistence type="inferred from homology"/>
<comment type="catalytic activity">
    <reaction evidence="6">
        <text>adenosine + H2O + H(+) = inosine + NH4(+)</text>
        <dbReference type="Rhea" id="RHEA:24408"/>
        <dbReference type="ChEBI" id="CHEBI:15377"/>
        <dbReference type="ChEBI" id="CHEBI:15378"/>
        <dbReference type="ChEBI" id="CHEBI:16335"/>
        <dbReference type="ChEBI" id="CHEBI:17596"/>
        <dbReference type="ChEBI" id="CHEBI:28938"/>
        <dbReference type="EC" id="3.5.4.4"/>
    </reaction>
    <physiologicalReaction direction="left-to-right" evidence="6">
        <dbReference type="Rhea" id="RHEA:24409"/>
    </physiologicalReaction>
</comment>
<evidence type="ECO:0000256" key="8">
    <source>
        <dbReference type="ARBA" id="ARBA00049893"/>
    </source>
</evidence>
<comment type="catalytic activity">
    <reaction evidence="7">
        <text>adenosine + phosphate = alpha-D-ribose 1-phosphate + adenine</text>
        <dbReference type="Rhea" id="RHEA:27642"/>
        <dbReference type="ChEBI" id="CHEBI:16335"/>
        <dbReference type="ChEBI" id="CHEBI:16708"/>
        <dbReference type="ChEBI" id="CHEBI:43474"/>
        <dbReference type="ChEBI" id="CHEBI:57720"/>
        <dbReference type="EC" id="2.4.2.1"/>
    </reaction>
    <physiologicalReaction direction="left-to-right" evidence="7">
        <dbReference type="Rhea" id="RHEA:27643"/>
    </physiologicalReaction>
</comment>
<comment type="similarity">
    <text evidence="2">Belongs to the purine nucleoside phosphorylase YfiH/LACC1 family.</text>
</comment>
<dbReference type="EMBL" id="CP009706">
    <property type="protein sequence ID" value="AIU73033.1"/>
    <property type="molecule type" value="Genomic_DNA"/>
</dbReference>
<dbReference type="CDD" id="cd16833">
    <property type="entry name" value="YfiH"/>
    <property type="match status" value="1"/>
</dbReference>
<dbReference type="AlphaFoldDB" id="A0A097R2T7"/>
<evidence type="ECO:0000256" key="1">
    <source>
        <dbReference type="ARBA" id="ARBA00000553"/>
    </source>
</evidence>
<keyword evidence="3" id="KW-0808">Transferase</keyword>
<dbReference type="InterPro" id="IPR003730">
    <property type="entry name" value="Cu_polyphenol_OxRdtase"/>
</dbReference>
<keyword evidence="4" id="KW-0479">Metal-binding</keyword>
<dbReference type="GO" id="GO:0005507">
    <property type="term" value="F:copper ion binding"/>
    <property type="evidence" value="ECO:0007669"/>
    <property type="project" value="TreeGrafter"/>
</dbReference>
<dbReference type="InterPro" id="IPR038371">
    <property type="entry name" value="Cu_polyphenol_OxRdtase_sf"/>
</dbReference>
<reference evidence="9 10" key="1">
    <citation type="journal article" date="2014" name="Gut Pathog.">
        <title>Gene clusters of Hafnia alvei strain FB1 important in survival and pathogenesis: a draft genome perspective.</title>
        <authorList>
            <person name="Tan J.Y."/>
            <person name="Yin W.F."/>
            <person name="Chan K.G."/>
        </authorList>
    </citation>
    <scope>NUCLEOTIDE SEQUENCE [LARGE SCALE GENOMIC DNA]</scope>
    <source>
        <strain evidence="9 10">FB1</strain>
    </source>
</reference>
<dbReference type="PANTHER" id="PTHR30616:SF3">
    <property type="entry name" value="PURINE NUCLEOSIDE PHOSPHORYLASE"/>
    <property type="match status" value="1"/>
</dbReference>
<comment type="catalytic activity">
    <reaction evidence="8">
        <text>S-methyl-5'-thioadenosine + phosphate = 5-(methylsulfanyl)-alpha-D-ribose 1-phosphate + adenine</text>
        <dbReference type="Rhea" id="RHEA:11852"/>
        <dbReference type="ChEBI" id="CHEBI:16708"/>
        <dbReference type="ChEBI" id="CHEBI:17509"/>
        <dbReference type="ChEBI" id="CHEBI:43474"/>
        <dbReference type="ChEBI" id="CHEBI:58533"/>
        <dbReference type="EC" id="2.4.2.28"/>
    </reaction>
    <physiologicalReaction direction="left-to-right" evidence="8">
        <dbReference type="Rhea" id="RHEA:11853"/>
    </physiologicalReaction>
</comment>
<dbReference type="SUPFAM" id="SSF64438">
    <property type="entry name" value="CNF1/YfiH-like putative cysteine hydrolases"/>
    <property type="match status" value="1"/>
</dbReference>
<dbReference type="RefSeq" id="WP_025796829.1">
    <property type="nucleotide sequence ID" value="NZ_CP009706.1"/>
</dbReference>